<dbReference type="EC" id="4.4.1.25" evidence="5"/>
<dbReference type="NCBIfam" id="NF003031">
    <property type="entry name" value="PRK03910.1-4"/>
    <property type="match status" value="1"/>
</dbReference>
<evidence type="ECO:0000256" key="8">
    <source>
        <dbReference type="PIRSR" id="PIRSR006278-2"/>
    </source>
</evidence>
<evidence type="ECO:0000256" key="3">
    <source>
        <dbReference type="ARBA" id="ARBA00022898"/>
    </source>
</evidence>
<dbReference type="NCBIfam" id="TIGR01275">
    <property type="entry name" value="ACC_deam_rel"/>
    <property type="match status" value="1"/>
</dbReference>
<evidence type="ECO:0000256" key="4">
    <source>
        <dbReference type="ARBA" id="ARBA00023239"/>
    </source>
</evidence>
<keyword evidence="3 8" id="KW-0663">Pyridoxal phosphate</keyword>
<evidence type="ECO:0000256" key="2">
    <source>
        <dbReference type="ARBA" id="ARBA00008639"/>
    </source>
</evidence>
<dbReference type="SUPFAM" id="SSF53686">
    <property type="entry name" value="Tryptophan synthase beta subunit-like PLP-dependent enzymes"/>
    <property type="match status" value="1"/>
</dbReference>
<accession>A0A0M6ZPD7</accession>
<name>A0A0M6ZPD7_9HYPH</name>
<dbReference type="EMBL" id="CXWC01000007">
    <property type="protein sequence ID" value="CTQ69620.1"/>
    <property type="molecule type" value="Genomic_DNA"/>
</dbReference>
<keyword evidence="4 10" id="KW-0456">Lyase</keyword>
<dbReference type="PIRSF" id="PIRSF006278">
    <property type="entry name" value="ACCD_DCysDesulf"/>
    <property type="match status" value="1"/>
</dbReference>
<dbReference type="GO" id="GO:0034011">
    <property type="term" value="F:L-cysteate sulfo-lyase activity"/>
    <property type="evidence" value="ECO:0007669"/>
    <property type="project" value="UniProtKB-EC"/>
</dbReference>
<keyword evidence="11" id="KW-1185">Reference proteome</keyword>
<evidence type="ECO:0000256" key="7">
    <source>
        <dbReference type="PIRSR" id="PIRSR006278-1"/>
    </source>
</evidence>
<dbReference type="STRING" id="311410.LA5095_06121"/>
<evidence type="ECO:0000256" key="5">
    <source>
        <dbReference type="ARBA" id="ARBA00066825"/>
    </source>
</evidence>
<dbReference type="InterPro" id="IPR027278">
    <property type="entry name" value="ACCD_DCysDesulf"/>
</dbReference>
<dbReference type="AlphaFoldDB" id="A0A0M6ZPD7"/>
<dbReference type="PANTHER" id="PTHR43780">
    <property type="entry name" value="1-AMINOCYCLOPROPANE-1-CARBOXYLATE DEAMINASE-RELATED"/>
    <property type="match status" value="1"/>
</dbReference>
<dbReference type="InterPro" id="IPR036052">
    <property type="entry name" value="TrpB-like_PALP_sf"/>
</dbReference>
<feature type="modified residue" description="N6-(pyridoxal phosphate)lysine" evidence="8">
    <location>
        <position position="62"/>
    </location>
</feature>
<feature type="active site" description="Nucleophile" evidence="7">
    <location>
        <position position="89"/>
    </location>
</feature>
<feature type="domain" description="Tryptophan synthase beta chain-like PALP" evidence="9">
    <location>
        <begin position="24"/>
        <end position="330"/>
    </location>
</feature>
<gene>
    <name evidence="10" type="primary">cuyA</name>
    <name evidence="10" type="ORF">LA5096_02194</name>
</gene>
<dbReference type="GO" id="GO:0019148">
    <property type="term" value="F:D-cysteine desulfhydrase activity"/>
    <property type="evidence" value="ECO:0007669"/>
    <property type="project" value="TreeGrafter"/>
</dbReference>
<dbReference type="InterPro" id="IPR005966">
    <property type="entry name" value="D-Cys_desShydrase"/>
</dbReference>
<evidence type="ECO:0000313" key="11">
    <source>
        <dbReference type="Proteomes" id="UP000049983"/>
    </source>
</evidence>
<evidence type="ECO:0000256" key="6">
    <source>
        <dbReference type="ARBA" id="ARBA00068519"/>
    </source>
</evidence>
<evidence type="ECO:0000259" key="9">
    <source>
        <dbReference type="Pfam" id="PF00291"/>
    </source>
</evidence>
<dbReference type="GeneID" id="97669587"/>
<sequence length="347" mass="37634">MSVEKILPTVTTRIEFDRFPRVDLCHQPTPIEAMPRLSAHLGGPQLFIKRDDCTGLATGGNKTRKLEFLMGEALREGADIVITQGAVQSNHVRQTAAAACRLGMKCHVLLERRVPGRTQAYEESGNVFLDKLFATTFEFRPSGLDMNAEAQNVADRMKAEGHKPYFIPGGGSNATGALGYVSCAQEIMDQCLETNQRFQWLVMGTGSSGTQAGLVAGFHILGYDLPVMGVSVRQPRERQLNAVLATTQKTLAKLDGPHIEPGTILVDDGYVGEGYGLPTTSTLEAIRLTARQEGILLDPVYSAKGMAGLIGMVREGFFKPEDNVLFLHTGGSTSLFAYEDQIIGSLD</sequence>
<organism evidence="10 11">
    <name type="scientific">Roseibium album</name>
    <dbReference type="NCBI Taxonomy" id="311410"/>
    <lineage>
        <taxon>Bacteria</taxon>
        <taxon>Pseudomonadati</taxon>
        <taxon>Pseudomonadota</taxon>
        <taxon>Alphaproteobacteria</taxon>
        <taxon>Hyphomicrobiales</taxon>
        <taxon>Stappiaceae</taxon>
        <taxon>Roseibium</taxon>
    </lineage>
</organism>
<dbReference type="PANTHER" id="PTHR43780:SF2">
    <property type="entry name" value="1-AMINOCYCLOPROPANE-1-CARBOXYLATE DEAMINASE-RELATED"/>
    <property type="match status" value="1"/>
</dbReference>
<dbReference type="FunFam" id="3.40.50.1100:FF:000017">
    <property type="entry name" value="D-cysteine desulfhydrase"/>
    <property type="match status" value="1"/>
</dbReference>
<proteinExistence type="inferred from homology"/>
<reference evidence="11" key="1">
    <citation type="submission" date="2015-07" db="EMBL/GenBank/DDBJ databases">
        <authorList>
            <person name="Rodrigo-Torres Lidia"/>
            <person name="Arahal R.David."/>
        </authorList>
    </citation>
    <scope>NUCLEOTIDE SEQUENCE [LARGE SCALE GENOMIC DNA]</scope>
    <source>
        <strain evidence="11">CECT 5096</strain>
    </source>
</reference>
<dbReference type="Proteomes" id="UP000049983">
    <property type="component" value="Unassembled WGS sequence"/>
</dbReference>
<evidence type="ECO:0000313" key="10">
    <source>
        <dbReference type="EMBL" id="CTQ69620.1"/>
    </source>
</evidence>
<comment type="similarity">
    <text evidence="2">Belongs to the ACC deaminase/D-cysteine desulfhydrase family.</text>
</comment>
<evidence type="ECO:0000256" key="1">
    <source>
        <dbReference type="ARBA" id="ARBA00001933"/>
    </source>
</evidence>
<dbReference type="Pfam" id="PF00291">
    <property type="entry name" value="PALP"/>
    <property type="match status" value="1"/>
</dbReference>
<comment type="cofactor">
    <cofactor evidence="1">
        <name>pyridoxal 5'-phosphate</name>
        <dbReference type="ChEBI" id="CHEBI:597326"/>
    </cofactor>
</comment>
<dbReference type="InterPro" id="IPR001926">
    <property type="entry name" value="TrpB-like_PALP"/>
</dbReference>
<dbReference type="Gene3D" id="3.40.50.1100">
    <property type="match status" value="2"/>
</dbReference>
<dbReference type="RefSeq" id="WP_186009671.1">
    <property type="nucleotide sequence ID" value="NZ_CXWA01000018.1"/>
</dbReference>
<protein>
    <recommendedName>
        <fullName evidence="6">L-cysteate sulfo-lyase</fullName>
        <ecNumber evidence="5">4.4.1.25</ecNumber>
    </recommendedName>
</protein>